<feature type="domain" description="Cadherin" evidence="16">
    <location>
        <begin position="169"/>
        <end position="282"/>
    </location>
</feature>
<feature type="domain" description="Cadherin" evidence="16">
    <location>
        <begin position="507"/>
        <end position="611"/>
    </location>
</feature>
<evidence type="ECO:0000259" key="16">
    <source>
        <dbReference type="PROSITE" id="PS50268"/>
    </source>
</evidence>
<dbReference type="InterPro" id="IPR015919">
    <property type="entry name" value="Cadherin-like_sf"/>
</dbReference>
<keyword evidence="9 15" id="KW-1133">Transmembrane helix</keyword>
<dbReference type="GO" id="GO:0007399">
    <property type="term" value="P:nervous system development"/>
    <property type="evidence" value="ECO:0007669"/>
    <property type="project" value="UniProtKB-ARBA"/>
</dbReference>
<keyword evidence="11" id="KW-1015">Disulfide bond</keyword>
<dbReference type="GeneID" id="119727897"/>
<dbReference type="Pfam" id="PF00028">
    <property type="entry name" value="Cadherin"/>
    <property type="match status" value="15"/>
</dbReference>
<feature type="domain" description="Cadherin" evidence="16">
    <location>
        <begin position="1242"/>
        <end position="1346"/>
    </location>
</feature>
<evidence type="ECO:0000256" key="6">
    <source>
        <dbReference type="ARBA" id="ARBA00022737"/>
    </source>
</evidence>
<keyword evidence="2" id="KW-1003">Cell membrane</keyword>
<dbReference type="FunFam" id="2.60.40.60:FF:000143">
    <property type="entry name" value="FAT atypical cadherin 4"/>
    <property type="match status" value="1"/>
</dbReference>
<dbReference type="FunFam" id="2.60.40.60:FF:000024">
    <property type="entry name" value="FAT atypical cadherin 3"/>
    <property type="match status" value="2"/>
</dbReference>
<dbReference type="InterPro" id="IPR050971">
    <property type="entry name" value="Cadherin-domain_protein"/>
</dbReference>
<evidence type="ECO:0000256" key="1">
    <source>
        <dbReference type="ARBA" id="ARBA00004251"/>
    </source>
</evidence>
<feature type="domain" description="Cadherin" evidence="16">
    <location>
        <begin position="1133"/>
        <end position="1241"/>
    </location>
</feature>
<dbReference type="FunFam" id="2.60.40.60:FF:000104">
    <property type="entry name" value="cadherin-23 isoform X1"/>
    <property type="match status" value="1"/>
</dbReference>
<dbReference type="InterPro" id="IPR002126">
    <property type="entry name" value="Cadherin-like_dom"/>
</dbReference>
<dbReference type="GO" id="GO:0005509">
    <property type="term" value="F:calcium ion binding"/>
    <property type="evidence" value="ECO:0007669"/>
    <property type="project" value="UniProtKB-UniRule"/>
</dbReference>
<feature type="domain" description="Cadherin" evidence="16">
    <location>
        <begin position="1347"/>
        <end position="1451"/>
    </location>
</feature>
<keyword evidence="4 15" id="KW-0812">Transmembrane</keyword>
<sequence length="1807" mass="196720">MPPLSTRRTDGETTSPISGMSGDAIEQHGAMRPHHFARNRRKTLSMSSSVFMMYRVALLCMVFGLASGQGGYDTDFVFTVDEGQPPGFSVGTISTEQGYTYTFSDPPAEFTINRDSGEIQTAVEIDREQIPNDVFDILVLARHSVTSRTKPIEVRITVTDLNDNSPVFPETDISISFTENGRVGSSVILESATDPDKAENGSIVEYSISEGNSENAFRLMVIPGPDGLPIYINLETTVSLDHEIQDFYQLTVEARDNGSPPRSGFVHLNISVLDINDNPPIFDQSDFVIHVNESTPAGTKLLDVHATDGDSGINGEVEYFIDEETSNFNVEPVSGNITLQQKLNYISSDPYQVTVKARDKGVPTQYGRAFLSVYVIDENDHDPQISFSYIPASESFATVSEGVATGSIVALVTVTDEDLAENGEVDLQIISGNEMDHFMLDTLPLLFPTEVQTKVYKILVVGEIDRENIAEYNLTLVAWDNGSPRRRSTGNLLIHVVDTNDHSPEFQEFEYHANLSEGEPIGSFVQSVTATDADFGLNAMILYSITTGNALDWFEINPETGLVTTKALLDREVASVIELNISAADQGIQPRASETTLTVTILDENDEAPEFTSPNYTASVPENIAARFEVTTVTAMDGDEGTSGLVRYELTDDVGHQNPGLFSIDAVSGTIFTEAVLDREETPEYDLHVRAFDSGSPPRESVVSVHINVVDENDNVPVFYPQTYLVTLRENGPAVSFVEQVTATDSDSGNYGNVTYSIVGGNADGKFQINGATGEVMTVTALDREEKSSYTLLIGATDGGGRVAEISAEVRISVGDIQDSPPAFDMSVYEFEIYENANASSFVGSVSATSQDLIAQIRYIIFSGDPRSQFEIDGVTGVIRTTSALDRETTSAYELTVYANGGSMVGSATVRVQVLDVNDNAPQFPRSTDTTDVVENWEVGRHFYHVEATDEDNPPNGDVVYNIVQNPDGIFGINHTTGWMFLNTGLQASVQDEYVVQIVAADLGNPSLSATLELIVSVRDVNNHAPAFAAQHFETSISETTEVNHRFFDLVATDRDQGTNGMISYSILSGNDGDSFGVFPNGEVYVKNFLDREMISEYSLRVEARDHGIPSRTASTELLVEILDENDNRPFFGNSSYTFYLQEGSAVNTVVGSILATDADLGENAELTYTFVGNQTQFSLDRSTGVITNLVGFDREALEAETGQSRFVLDAVVRDGGATPFQDRTSITIIISDINDNPPVFSRSSYQVTISELAENGTHVLRVTASDSDSGDNSYIVYSIVNGNAEGKFQINRISGQITLIGPLDREATSEYSLTVKAQDAGSDPQHNLVEVQVQVLDENDHMPIFTHVEAVLEVTECLAIGQPITMVSATDDDIGENGLISYSITGGDEQKVFRVDPDTGDITLSKLLDHETRSSYTLNITARDSGVPQQTSLTSILVLVRDCNDNSPVFPQHTVVQRIDEELALNTHVVTVSASDPDSGINGQVRYSIVSQEPEGNHFSINPENGSILTSARIDYEYLKVHNGFFKLTVKATDQALPVESRRSATTEVVIFVRNINDNAPVFQTHNAVVISRNAPEGTTVTTVTADDPDDEDSANVTYYIVNRSVPFEINTVSGEISVNEFGFEPNVHMYSVRINAVDSQLTSNYTSLVLNILVLGDSNNGPTFARSMYSGSVSENQEQGTVVVSISAGYPGNPDAHVDYYITSVVAGGVPREGDFQMTRTGVISTGAVLDREQLGQDAMYEVTVYAISGTSAYSSTQVSHTLLLLIKYFVTPSALFGYIFIMLKRHLGAILALDEATPIGLRQI</sequence>
<dbReference type="FunFam" id="2.60.40.60:FF:000039">
    <property type="entry name" value="FAT atypical cadherin 3"/>
    <property type="match status" value="1"/>
</dbReference>
<dbReference type="GO" id="GO:0005886">
    <property type="term" value="C:plasma membrane"/>
    <property type="evidence" value="ECO:0007669"/>
    <property type="project" value="UniProtKB-SubCell"/>
</dbReference>
<dbReference type="PANTHER" id="PTHR24025:SF31">
    <property type="entry name" value="NEURAL-CADHERIN"/>
    <property type="match status" value="1"/>
</dbReference>
<evidence type="ECO:0000256" key="5">
    <source>
        <dbReference type="ARBA" id="ARBA00022729"/>
    </source>
</evidence>
<dbReference type="RefSeq" id="XP_038055902.1">
    <property type="nucleotide sequence ID" value="XM_038199974.1"/>
</dbReference>
<protein>
    <recommendedName>
        <fullName evidence="16">Cadherin domain-containing protein</fullName>
    </recommendedName>
</protein>
<dbReference type="FunFam" id="2.60.40.60:FF:000134">
    <property type="entry name" value="protocadherin Fat 4"/>
    <property type="match status" value="1"/>
</dbReference>
<keyword evidence="3" id="KW-0245">EGF-like domain</keyword>
<dbReference type="OrthoDB" id="6252479at2759"/>
<reference evidence="17" key="1">
    <citation type="submission" date="2022-11" db="UniProtKB">
        <authorList>
            <consortium name="EnsemblMetazoa"/>
        </authorList>
    </citation>
    <scope>IDENTIFICATION</scope>
</reference>
<feature type="domain" description="Cadherin" evidence="16">
    <location>
        <begin position="1452"/>
        <end position="1564"/>
    </location>
</feature>
<feature type="domain" description="Cadherin" evidence="16">
    <location>
        <begin position="612"/>
        <end position="719"/>
    </location>
</feature>
<evidence type="ECO:0000256" key="7">
    <source>
        <dbReference type="ARBA" id="ARBA00022837"/>
    </source>
</evidence>
<dbReference type="PROSITE" id="PS50268">
    <property type="entry name" value="CADHERIN_2"/>
    <property type="match status" value="16"/>
</dbReference>
<evidence type="ECO:0000256" key="15">
    <source>
        <dbReference type="SAM" id="Phobius"/>
    </source>
</evidence>
<dbReference type="OMA" id="AQISYLF"/>
<dbReference type="InterPro" id="IPR020894">
    <property type="entry name" value="Cadherin_CS"/>
</dbReference>
<evidence type="ECO:0000313" key="17">
    <source>
        <dbReference type="EnsemblMetazoa" id="XP_038055902.1"/>
    </source>
</evidence>
<dbReference type="GO" id="GO:0009887">
    <property type="term" value="P:animal organ morphogenesis"/>
    <property type="evidence" value="ECO:0007669"/>
    <property type="project" value="UniProtKB-ARBA"/>
</dbReference>
<evidence type="ECO:0000256" key="14">
    <source>
        <dbReference type="SAM" id="MobiDB-lite"/>
    </source>
</evidence>
<dbReference type="EnsemblMetazoa" id="XM_038199974.1">
    <property type="protein sequence ID" value="XP_038055902.1"/>
    <property type="gene ID" value="LOC119727897"/>
</dbReference>
<dbReference type="FunFam" id="2.60.40.60:FF:000007">
    <property type="entry name" value="Protocadherin alpha 2"/>
    <property type="match status" value="1"/>
</dbReference>
<keyword evidence="12" id="KW-0325">Glycoprotein</keyword>
<dbReference type="GO" id="GO:0048729">
    <property type="term" value="P:tissue morphogenesis"/>
    <property type="evidence" value="ECO:0007669"/>
    <property type="project" value="UniProtKB-ARBA"/>
</dbReference>
<feature type="domain" description="Cadherin" evidence="16">
    <location>
        <begin position="1564"/>
        <end position="1666"/>
    </location>
</feature>
<evidence type="ECO:0000256" key="13">
    <source>
        <dbReference type="PROSITE-ProRule" id="PRU00043"/>
    </source>
</evidence>
<dbReference type="SUPFAM" id="SSF49313">
    <property type="entry name" value="Cadherin-like"/>
    <property type="match status" value="16"/>
</dbReference>
<dbReference type="CDD" id="cd11304">
    <property type="entry name" value="Cadherin_repeat"/>
    <property type="match status" value="15"/>
</dbReference>
<feature type="region of interest" description="Disordered" evidence="14">
    <location>
        <begin position="1"/>
        <end position="24"/>
    </location>
</feature>
<proteinExistence type="predicted"/>
<dbReference type="FunFam" id="2.60.40.60:FF:000010">
    <property type="entry name" value="Cadherin EGF LAG seven-pass G-type receptor 3"/>
    <property type="match status" value="1"/>
</dbReference>
<dbReference type="PRINTS" id="PR00205">
    <property type="entry name" value="CADHERIN"/>
</dbReference>
<feature type="domain" description="Cadherin" evidence="16">
    <location>
        <begin position="1029"/>
        <end position="1132"/>
    </location>
</feature>
<feature type="domain" description="Cadherin" evidence="16">
    <location>
        <begin position="73"/>
        <end position="168"/>
    </location>
</feature>
<keyword evidence="10 15" id="KW-0472">Membrane</keyword>
<dbReference type="Proteomes" id="UP000887568">
    <property type="component" value="Unplaced"/>
</dbReference>
<keyword evidence="8" id="KW-0130">Cell adhesion</keyword>
<evidence type="ECO:0000256" key="11">
    <source>
        <dbReference type="ARBA" id="ARBA00023157"/>
    </source>
</evidence>
<dbReference type="Pfam" id="PF25374">
    <property type="entry name" value="Cadherin_FAT4_N"/>
    <property type="match status" value="1"/>
</dbReference>
<dbReference type="PROSITE" id="PS00232">
    <property type="entry name" value="CADHERIN_1"/>
    <property type="match status" value="7"/>
</dbReference>
<name>A0A913ZWK1_PATMI</name>
<feature type="domain" description="Cadherin" evidence="16">
    <location>
        <begin position="720"/>
        <end position="824"/>
    </location>
</feature>
<feature type="domain" description="Cadherin" evidence="16">
    <location>
        <begin position="283"/>
        <end position="385"/>
    </location>
</feature>
<dbReference type="FunFam" id="2.60.40.60:FF:000020">
    <property type="entry name" value="Dachsous cadherin-related 1b"/>
    <property type="match status" value="4"/>
</dbReference>
<keyword evidence="18" id="KW-1185">Reference proteome</keyword>
<keyword evidence="6" id="KW-0677">Repeat</keyword>
<evidence type="ECO:0000256" key="8">
    <source>
        <dbReference type="ARBA" id="ARBA00022889"/>
    </source>
</evidence>
<dbReference type="Gene3D" id="2.60.40.60">
    <property type="entry name" value="Cadherins"/>
    <property type="match status" value="16"/>
</dbReference>
<organism evidence="17 18">
    <name type="scientific">Patiria miniata</name>
    <name type="common">Bat star</name>
    <name type="synonym">Asterina miniata</name>
    <dbReference type="NCBI Taxonomy" id="46514"/>
    <lineage>
        <taxon>Eukaryota</taxon>
        <taxon>Metazoa</taxon>
        <taxon>Echinodermata</taxon>
        <taxon>Eleutherozoa</taxon>
        <taxon>Asterozoa</taxon>
        <taxon>Asteroidea</taxon>
        <taxon>Valvatacea</taxon>
        <taxon>Valvatida</taxon>
        <taxon>Asterinidae</taxon>
        <taxon>Patiria</taxon>
    </lineage>
</organism>
<evidence type="ECO:0000256" key="3">
    <source>
        <dbReference type="ARBA" id="ARBA00022536"/>
    </source>
</evidence>
<evidence type="ECO:0000256" key="12">
    <source>
        <dbReference type="ARBA" id="ARBA00023180"/>
    </source>
</evidence>
<evidence type="ECO:0000256" key="4">
    <source>
        <dbReference type="ARBA" id="ARBA00022692"/>
    </source>
</evidence>
<feature type="domain" description="Cadherin" evidence="16">
    <location>
        <begin position="391"/>
        <end position="506"/>
    </location>
</feature>
<dbReference type="GO" id="GO:0007156">
    <property type="term" value="P:homophilic cell adhesion via plasma membrane adhesion molecules"/>
    <property type="evidence" value="ECO:0007669"/>
    <property type="project" value="InterPro"/>
</dbReference>
<feature type="domain" description="Cadherin" evidence="16">
    <location>
        <begin position="1667"/>
        <end position="1770"/>
    </location>
</feature>
<dbReference type="GO" id="GO:0005911">
    <property type="term" value="C:cell-cell junction"/>
    <property type="evidence" value="ECO:0007669"/>
    <property type="project" value="TreeGrafter"/>
</dbReference>
<evidence type="ECO:0000256" key="2">
    <source>
        <dbReference type="ARBA" id="ARBA00022475"/>
    </source>
</evidence>
<dbReference type="FunFam" id="2.60.40.60:FF:000081">
    <property type="entry name" value="protocadherin Fat 4"/>
    <property type="match status" value="1"/>
</dbReference>
<feature type="domain" description="Cadherin" evidence="16">
    <location>
        <begin position="925"/>
        <end position="1028"/>
    </location>
</feature>
<keyword evidence="5" id="KW-0732">Signal</keyword>
<feature type="transmembrane region" description="Helical" evidence="15">
    <location>
        <begin position="44"/>
        <end position="66"/>
    </location>
</feature>
<dbReference type="SMART" id="SM00112">
    <property type="entry name" value="CA"/>
    <property type="match status" value="15"/>
</dbReference>
<dbReference type="PANTHER" id="PTHR24025">
    <property type="entry name" value="DESMOGLEIN FAMILY MEMBER"/>
    <property type="match status" value="1"/>
</dbReference>
<evidence type="ECO:0000313" key="18">
    <source>
        <dbReference type="Proteomes" id="UP000887568"/>
    </source>
</evidence>
<evidence type="ECO:0000256" key="9">
    <source>
        <dbReference type="ARBA" id="ARBA00022989"/>
    </source>
</evidence>
<accession>A0A913ZWK1</accession>
<evidence type="ECO:0000256" key="10">
    <source>
        <dbReference type="ARBA" id="ARBA00023136"/>
    </source>
</evidence>
<feature type="domain" description="Cadherin" evidence="16">
    <location>
        <begin position="825"/>
        <end position="924"/>
    </location>
</feature>
<keyword evidence="7 13" id="KW-0106">Calcium</keyword>
<comment type="subcellular location">
    <subcellularLocation>
        <location evidence="1">Cell membrane</location>
        <topology evidence="1">Single-pass type I membrane protein</topology>
    </subcellularLocation>
</comment>